<sequence length="316" mass="36037">MFLSQAFRHQNELWKYAIGFIIIMVAYFIGQLPLTAAVLLKVFLEDAPMPTTNDEVFGFFTPNLTFFLMLLIFVFALAALYLVVKKLHKQPFLEVTTARKKVDWNRIFFSFSLWGAFTVITTVVAYYLNPGDYIVNFKLGPFLILSVIAIVLIPIQTSFEEYLFRGYLMQGFGMMARNKWVPLVLTSVIFGSMHLLNPEVEKMGYIILVYYIGTGFLLGILTLMDEGMELSLGFHAANNLFGALLVTADWTVFKTDSILRDIAEPTAGFDVLLPVCIVYPILLIIFSKKYNWTGWKEKLTGKLYPELKTENNEIAN</sequence>
<feature type="transmembrane region" description="Helical" evidence="1">
    <location>
        <begin position="236"/>
        <end position="253"/>
    </location>
</feature>
<keyword evidence="1" id="KW-0472">Membrane</keyword>
<feature type="transmembrane region" description="Helical" evidence="1">
    <location>
        <begin position="265"/>
        <end position="286"/>
    </location>
</feature>
<gene>
    <name evidence="3" type="ORF">FK004_13770</name>
</gene>
<feature type="transmembrane region" description="Helical" evidence="1">
    <location>
        <begin position="20"/>
        <end position="44"/>
    </location>
</feature>
<keyword evidence="1" id="KW-1133">Transmembrane helix</keyword>
<feature type="transmembrane region" description="Helical" evidence="1">
    <location>
        <begin position="203"/>
        <end position="224"/>
    </location>
</feature>
<evidence type="ECO:0000259" key="2">
    <source>
        <dbReference type="Pfam" id="PF02517"/>
    </source>
</evidence>
<name>A0A2S1LR65_9FLAO</name>
<accession>A0A2S1LR65</accession>
<dbReference type="GO" id="GO:0008237">
    <property type="term" value="F:metallopeptidase activity"/>
    <property type="evidence" value="ECO:0007669"/>
    <property type="project" value="UniProtKB-KW"/>
</dbReference>
<dbReference type="Proteomes" id="UP000244677">
    <property type="component" value="Chromosome"/>
</dbReference>
<evidence type="ECO:0000313" key="3">
    <source>
        <dbReference type="EMBL" id="AWG26219.1"/>
    </source>
</evidence>
<dbReference type="InterPro" id="IPR003675">
    <property type="entry name" value="Rce1/LyrA-like_dom"/>
</dbReference>
<organism evidence="3 4">
    <name type="scientific">Flavobacterium kingsejongi</name>
    <dbReference type="NCBI Taxonomy" id="1678728"/>
    <lineage>
        <taxon>Bacteria</taxon>
        <taxon>Pseudomonadati</taxon>
        <taxon>Bacteroidota</taxon>
        <taxon>Flavobacteriia</taxon>
        <taxon>Flavobacteriales</taxon>
        <taxon>Flavobacteriaceae</taxon>
        <taxon>Flavobacterium</taxon>
    </lineage>
</organism>
<evidence type="ECO:0000256" key="1">
    <source>
        <dbReference type="SAM" id="Phobius"/>
    </source>
</evidence>
<dbReference type="GO" id="GO:0004175">
    <property type="term" value="F:endopeptidase activity"/>
    <property type="evidence" value="ECO:0007669"/>
    <property type="project" value="UniProtKB-ARBA"/>
</dbReference>
<feature type="domain" description="CAAX prenyl protease 2/Lysostaphin resistance protein A-like" evidence="2">
    <location>
        <begin position="143"/>
        <end position="241"/>
    </location>
</feature>
<reference evidence="3 4" key="1">
    <citation type="submission" date="2017-04" db="EMBL/GenBank/DDBJ databases">
        <title>Complete genome sequence of Flavobacterium kingsejong AJ004.</title>
        <authorList>
            <person name="Lee P.C."/>
        </authorList>
    </citation>
    <scope>NUCLEOTIDE SEQUENCE [LARGE SCALE GENOMIC DNA]</scope>
    <source>
        <strain evidence="3 4">AJ004</strain>
    </source>
</reference>
<dbReference type="Pfam" id="PF02517">
    <property type="entry name" value="Rce1-like"/>
    <property type="match status" value="1"/>
</dbReference>
<feature type="transmembrane region" description="Helical" evidence="1">
    <location>
        <begin position="180"/>
        <end position="197"/>
    </location>
</feature>
<dbReference type="RefSeq" id="WP_108737755.1">
    <property type="nucleotide sequence ID" value="NZ_CP020919.1"/>
</dbReference>
<proteinExistence type="predicted"/>
<dbReference type="OrthoDB" id="2806188at2"/>
<evidence type="ECO:0000313" key="4">
    <source>
        <dbReference type="Proteomes" id="UP000244677"/>
    </source>
</evidence>
<dbReference type="EMBL" id="CP020919">
    <property type="protein sequence ID" value="AWG26219.1"/>
    <property type="molecule type" value="Genomic_DNA"/>
</dbReference>
<dbReference type="GO" id="GO:0080120">
    <property type="term" value="P:CAAX-box protein maturation"/>
    <property type="evidence" value="ECO:0007669"/>
    <property type="project" value="UniProtKB-ARBA"/>
</dbReference>
<protein>
    <submittedName>
        <fullName evidence="3">CPBP family intramembrane metalloprotease domain-containing protein</fullName>
    </submittedName>
</protein>
<dbReference type="PANTHER" id="PTHR39430:SF1">
    <property type="entry name" value="PROTEASE"/>
    <property type="match status" value="1"/>
</dbReference>
<dbReference type="GO" id="GO:0006508">
    <property type="term" value="P:proteolysis"/>
    <property type="evidence" value="ECO:0007669"/>
    <property type="project" value="UniProtKB-KW"/>
</dbReference>
<keyword evidence="4" id="KW-1185">Reference proteome</keyword>
<dbReference type="PANTHER" id="PTHR39430">
    <property type="entry name" value="MEMBRANE-ASSOCIATED PROTEASE-RELATED"/>
    <property type="match status" value="1"/>
</dbReference>
<keyword evidence="3" id="KW-0645">Protease</keyword>
<feature type="transmembrane region" description="Helical" evidence="1">
    <location>
        <begin position="139"/>
        <end position="159"/>
    </location>
</feature>
<feature type="transmembrane region" description="Helical" evidence="1">
    <location>
        <begin position="64"/>
        <end position="84"/>
    </location>
</feature>
<keyword evidence="3" id="KW-0482">Metalloprotease</keyword>
<dbReference type="KEGG" id="fki:FK004_13770"/>
<dbReference type="AlphaFoldDB" id="A0A2S1LR65"/>
<keyword evidence="1" id="KW-0812">Transmembrane</keyword>
<feature type="transmembrane region" description="Helical" evidence="1">
    <location>
        <begin position="104"/>
        <end position="127"/>
    </location>
</feature>
<keyword evidence="3" id="KW-0378">Hydrolase</keyword>